<reference evidence="1 2" key="1">
    <citation type="journal article" date="2016" name="Front. Microbiol.">
        <title>Microevolution Analysis of Bacillus coahuilensis Unveils Differences in Phosphorus Acquisition Strategies and Their Regulation.</title>
        <authorList>
            <person name="Gomez-Lunar Z."/>
            <person name="Hernandez-Gonzalez I."/>
            <person name="Rodriguez-Torres M.D."/>
            <person name="Souza V."/>
            <person name="Olmedo-Alvarez G."/>
        </authorList>
    </citation>
    <scope>NUCLEOTIDE SEQUENCE [LARGE SCALE GENOMIC DNA]</scope>
    <source>
        <strain evidence="2">p1.1.43</strain>
    </source>
</reference>
<name>A0A147KAJ5_9BACI</name>
<dbReference type="RefSeq" id="WP_059350509.1">
    <property type="nucleotide sequence ID" value="NZ_LDYG01000020.1"/>
</dbReference>
<proteinExistence type="predicted"/>
<gene>
    <name evidence="1" type="ORF">Q75_04290</name>
</gene>
<dbReference type="EMBL" id="LDYG01000020">
    <property type="protein sequence ID" value="KUP07727.1"/>
    <property type="molecule type" value="Genomic_DNA"/>
</dbReference>
<evidence type="ECO:0000313" key="2">
    <source>
        <dbReference type="Proteomes" id="UP000074108"/>
    </source>
</evidence>
<protein>
    <recommendedName>
        <fullName evidence="3">YhjD</fullName>
    </recommendedName>
</protein>
<accession>A0A147KAJ5</accession>
<dbReference type="STRING" id="1150625.Q75_04290"/>
<dbReference type="Proteomes" id="UP000074108">
    <property type="component" value="Unassembled WGS sequence"/>
</dbReference>
<dbReference type="OrthoDB" id="2988956at2"/>
<organism evidence="1 2">
    <name type="scientific">Bacillus coahuilensis p1.1.43</name>
    <dbReference type="NCBI Taxonomy" id="1150625"/>
    <lineage>
        <taxon>Bacteria</taxon>
        <taxon>Bacillati</taxon>
        <taxon>Bacillota</taxon>
        <taxon>Bacilli</taxon>
        <taxon>Bacillales</taxon>
        <taxon>Bacillaceae</taxon>
        <taxon>Bacillus</taxon>
    </lineage>
</organism>
<sequence>MTRIPEEDRDLFEQAIYLPMVLTVLTKDIATIQTSSFKLKKPYLEWIEETMKDIQKDLARVKRLMKAGEMKVERMQSDESFTMYMFLYKGYEEHHNYFNPRLRNAVENLLRFYLYGRFEQMRNTNNNKEAN</sequence>
<comment type="caution">
    <text evidence="1">The sequence shown here is derived from an EMBL/GenBank/DDBJ whole genome shotgun (WGS) entry which is preliminary data.</text>
</comment>
<evidence type="ECO:0000313" key="1">
    <source>
        <dbReference type="EMBL" id="KUP07727.1"/>
    </source>
</evidence>
<keyword evidence="2" id="KW-1185">Reference proteome</keyword>
<evidence type="ECO:0008006" key="3">
    <source>
        <dbReference type="Google" id="ProtNLM"/>
    </source>
</evidence>
<dbReference type="AlphaFoldDB" id="A0A147KAJ5"/>
<dbReference type="Pfam" id="PF26325">
    <property type="entry name" value="YhjD"/>
    <property type="match status" value="1"/>
</dbReference>
<dbReference type="InterPro" id="IPR058600">
    <property type="entry name" value="YhjD-like"/>
</dbReference>
<dbReference type="PATRIC" id="fig|1150625.3.peg.897"/>